<evidence type="ECO:0000256" key="6">
    <source>
        <dbReference type="ARBA" id="ARBA00023136"/>
    </source>
</evidence>
<dbReference type="Pfam" id="PF00005">
    <property type="entry name" value="ABC_tran"/>
    <property type="match status" value="1"/>
</dbReference>
<dbReference type="PANTHER" id="PTHR24221:SF654">
    <property type="entry name" value="ATP-BINDING CASSETTE SUB-FAMILY B MEMBER 6"/>
    <property type="match status" value="1"/>
</dbReference>
<sequence length="591" mass="67300">MTENPNKMEHSQQKQLIKRLKSELGPHKYELYIAAFLSWIQFIMRILSFFIIAKAVGALYQGNDISILNLVLSLLFLNLIGYISAWLAKKYQGTASQYARNRLKQAFFDAFQRHGGEFDDQNFSTADVMTVASQGIDTLDTYFNHYLTLSLRAYLNCATVLLLVVFIYPIGGVIFLLSLPFIPVSIILMQRRSRKIMNHYWATYMDVGNLFMDDLKGMNTLYTYGVDERYEKTFVEKAEAFRQSTMELLKFQLQSVGYMDGVMYIGIGLSGFAAAVSLSYGHLSLFSLCFFVLIATEFFMPIRELGYGMHLVMMNAKMAERIYTFLDSVVTAESHKTKEMLPNDINEIVFNHVGFSYDHTKIFSNLSFTIPKGKIFAITGESGRGKTTIAKLLQKQLSVSEGNIFFDHQDLTDVSLDAVKENVMYVSADSYLFRGTIYENLALATDMSPAQLQDWLNQGQLMSFLEELPEGLQTQVGENGNFLSPGQRQQIICARALLAKRPIYIFDEMTSSIDSENEQKLYDYIRLASQDAIVIVISHKMKQILQADQVLFIDSKHNISLDYPEKLLTTNDEFKSLVTTQEELEAILHVS</sequence>
<dbReference type="SUPFAM" id="SSF90123">
    <property type="entry name" value="ABC transporter transmembrane region"/>
    <property type="match status" value="1"/>
</dbReference>
<dbReference type="GO" id="GO:0016887">
    <property type="term" value="F:ATP hydrolysis activity"/>
    <property type="evidence" value="ECO:0007669"/>
    <property type="project" value="InterPro"/>
</dbReference>
<dbReference type="Proteomes" id="UP000183816">
    <property type="component" value="Unassembled WGS sequence"/>
</dbReference>
<evidence type="ECO:0000256" key="7">
    <source>
        <dbReference type="SAM" id="Phobius"/>
    </source>
</evidence>
<accession>A0A1H0KSD9</accession>
<name>A0A1H0KSD9_STREI</name>
<feature type="transmembrane region" description="Helical" evidence="7">
    <location>
        <begin position="65"/>
        <end position="88"/>
    </location>
</feature>
<dbReference type="SMART" id="SM00382">
    <property type="entry name" value="AAA"/>
    <property type="match status" value="1"/>
</dbReference>
<evidence type="ECO:0000256" key="4">
    <source>
        <dbReference type="ARBA" id="ARBA00022840"/>
    </source>
</evidence>
<feature type="domain" description="ABC transmembrane type-1" evidence="9">
    <location>
        <begin position="33"/>
        <end position="314"/>
    </location>
</feature>
<evidence type="ECO:0000256" key="5">
    <source>
        <dbReference type="ARBA" id="ARBA00022989"/>
    </source>
</evidence>
<keyword evidence="6 7" id="KW-0472">Membrane</keyword>
<evidence type="ECO:0000259" key="8">
    <source>
        <dbReference type="PROSITE" id="PS50893"/>
    </source>
</evidence>
<evidence type="ECO:0000313" key="11">
    <source>
        <dbReference type="Proteomes" id="UP000183816"/>
    </source>
</evidence>
<evidence type="ECO:0000256" key="1">
    <source>
        <dbReference type="ARBA" id="ARBA00004651"/>
    </source>
</evidence>
<dbReference type="RefSeq" id="WP_074481731.1">
    <property type="nucleotide sequence ID" value="NZ_FNJK01000001.1"/>
</dbReference>
<dbReference type="Pfam" id="PF00664">
    <property type="entry name" value="ABC_membrane"/>
    <property type="match status" value="1"/>
</dbReference>
<keyword evidence="5 7" id="KW-1133">Transmembrane helix</keyword>
<dbReference type="InterPro" id="IPR039421">
    <property type="entry name" value="Type_1_exporter"/>
</dbReference>
<dbReference type="GO" id="GO:0005886">
    <property type="term" value="C:plasma membrane"/>
    <property type="evidence" value="ECO:0007669"/>
    <property type="project" value="UniProtKB-SubCell"/>
</dbReference>
<dbReference type="PANTHER" id="PTHR24221">
    <property type="entry name" value="ATP-BINDING CASSETTE SUB-FAMILY B"/>
    <property type="match status" value="1"/>
</dbReference>
<dbReference type="PROSITE" id="PS50893">
    <property type="entry name" value="ABC_TRANSPORTER_2"/>
    <property type="match status" value="1"/>
</dbReference>
<feature type="transmembrane region" description="Helical" evidence="7">
    <location>
        <begin position="160"/>
        <end position="188"/>
    </location>
</feature>
<dbReference type="InterPro" id="IPR027417">
    <property type="entry name" value="P-loop_NTPase"/>
</dbReference>
<dbReference type="PROSITE" id="PS50929">
    <property type="entry name" value="ABC_TM1F"/>
    <property type="match status" value="1"/>
</dbReference>
<gene>
    <name evidence="10" type="ORF">SAMN05216347_101489</name>
</gene>
<keyword evidence="4 10" id="KW-0067">ATP-binding</keyword>
<dbReference type="Gene3D" id="1.20.1560.10">
    <property type="entry name" value="ABC transporter type 1, transmembrane domain"/>
    <property type="match status" value="1"/>
</dbReference>
<protein>
    <submittedName>
        <fullName evidence="10">ATP-binding cassette, subfamily C</fullName>
    </submittedName>
</protein>
<dbReference type="Gene3D" id="3.40.50.300">
    <property type="entry name" value="P-loop containing nucleotide triphosphate hydrolases"/>
    <property type="match status" value="1"/>
</dbReference>
<dbReference type="SUPFAM" id="SSF52540">
    <property type="entry name" value="P-loop containing nucleoside triphosphate hydrolases"/>
    <property type="match status" value="1"/>
</dbReference>
<keyword evidence="2 7" id="KW-0812">Transmembrane</keyword>
<comment type="subcellular location">
    <subcellularLocation>
        <location evidence="1">Cell membrane</location>
        <topology evidence="1">Multi-pass membrane protein</topology>
    </subcellularLocation>
</comment>
<evidence type="ECO:0000256" key="3">
    <source>
        <dbReference type="ARBA" id="ARBA00022741"/>
    </source>
</evidence>
<organism evidence="10 11">
    <name type="scientific">Streptococcus equinus</name>
    <name type="common">Streptococcus bovis</name>
    <dbReference type="NCBI Taxonomy" id="1335"/>
    <lineage>
        <taxon>Bacteria</taxon>
        <taxon>Bacillati</taxon>
        <taxon>Bacillota</taxon>
        <taxon>Bacilli</taxon>
        <taxon>Lactobacillales</taxon>
        <taxon>Streptococcaceae</taxon>
        <taxon>Streptococcus</taxon>
    </lineage>
</organism>
<feature type="domain" description="ABC transporter" evidence="8">
    <location>
        <begin position="348"/>
        <end position="580"/>
    </location>
</feature>
<keyword evidence="3" id="KW-0547">Nucleotide-binding</keyword>
<dbReference type="GO" id="GO:0140359">
    <property type="term" value="F:ABC-type transporter activity"/>
    <property type="evidence" value="ECO:0007669"/>
    <property type="project" value="InterPro"/>
</dbReference>
<dbReference type="InterPro" id="IPR036640">
    <property type="entry name" value="ABC1_TM_sf"/>
</dbReference>
<proteinExistence type="predicted"/>
<evidence type="ECO:0000256" key="2">
    <source>
        <dbReference type="ARBA" id="ARBA00022692"/>
    </source>
</evidence>
<dbReference type="AlphaFoldDB" id="A0A1H0KSD9"/>
<reference evidence="10 11" key="1">
    <citation type="submission" date="2016-10" db="EMBL/GenBank/DDBJ databases">
        <authorList>
            <person name="de Groot N.N."/>
        </authorList>
    </citation>
    <scope>NUCLEOTIDE SEQUENCE [LARGE SCALE GENOMIC DNA]</scope>
    <source>
        <strain evidence="10 11">Sb04</strain>
    </source>
</reference>
<dbReference type="OrthoDB" id="9806127at2"/>
<dbReference type="InterPro" id="IPR011527">
    <property type="entry name" value="ABC1_TM_dom"/>
</dbReference>
<evidence type="ECO:0000313" key="10">
    <source>
        <dbReference type="EMBL" id="SDO58703.1"/>
    </source>
</evidence>
<dbReference type="GO" id="GO:0034040">
    <property type="term" value="F:ATPase-coupled lipid transmembrane transporter activity"/>
    <property type="evidence" value="ECO:0007669"/>
    <property type="project" value="TreeGrafter"/>
</dbReference>
<dbReference type="EMBL" id="FNJK01000001">
    <property type="protein sequence ID" value="SDO58703.1"/>
    <property type="molecule type" value="Genomic_DNA"/>
</dbReference>
<dbReference type="GO" id="GO:0005524">
    <property type="term" value="F:ATP binding"/>
    <property type="evidence" value="ECO:0007669"/>
    <property type="project" value="UniProtKB-KW"/>
</dbReference>
<dbReference type="InterPro" id="IPR003439">
    <property type="entry name" value="ABC_transporter-like_ATP-bd"/>
</dbReference>
<evidence type="ECO:0000259" key="9">
    <source>
        <dbReference type="PROSITE" id="PS50929"/>
    </source>
</evidence>
<dbReference type="InterPro" id="IPR003593">
    <property type="entry name" value="AAA+_ATPase"/>
</dbReference>
<feature type="transmembrane region" description="Helical" evidence="7">
    <location>
        <begin position="256"/>
        <end position="276"/>
    </location>
</feature>
<feature type="transmembrane region" description="Helical" evidence="7">
    <location>
        <begin position="31"/>
        <end position="53"/>
    </location>
</feature>